<feature type="transmembrane region" description="Helical" evidence="2">
    <location>
        <begin position="189"/>
        <end position="206"/>
    </location>
</feature>
<dbReference type="EMBL" id="BCMI01000015">
    <property type="protein sequence ID" value="GAX06312.1"/>
    <property type="molecule type" value="Genomic_DNA"/>
</dbReference>
<dbReference type="InterPro" id="IPR003675">
    <property type="entry name" value="Rce1/LyrA-like_dom"/>
</dbReference>
<comment type="similarity">
    <text evidence="1">Belongs to the UPF0177 family.</text>
</comment>
<evidence type="ECO:0000259" key="3">
    <source>
        <dbReference type="Pfam" id="PF02517"/>
    </source>
</evidence>
<keyword evidence="2" id="KW-1133">Transmembrane helix</keyword>
<feature type="transmembrane region" description="Helical" evidence="2">
    <location>
        <begin position="134"/>
        <end position="155"/>
    </location>
</feature>
<feature type="transmembrane region" description="Helical" evidence="2">
    <location>
        <begin position="20"/>
        <end position="39"/>
    </location>
</feature>
<keyword evidence="2" id="KW-0812">Transmembrane</keyword>
<evidence type="ECO:0000313" key="4">
    <source>
        <dbReference type="EMBL" id="GAX06312.1"/>
    </source>
</evidence>
<sequence length="235" mass="26753">MQQLKFSRDPTKPSMFTRLLLFATFFVAIEAVSVVLVWIRDAATSQLLLRGGLAILYLGSFAVIILALISCMKHVTHESYWHWPRLSEVQLILTVYVAAIVIELVLNLINRSVFHQAQTANNESINTLLSSDQWVFYLLMFSGIFLSPIAEELLFRGYLMNAFFKPDRFWLPIFVSAILFSLAHASTTIVSYLIYMTLGFFLAYTYRRTQNLAASIGLHMINNLIAMIGMAVMIH</sequence>
<keyword evidence="2" id="KW-0472">Membrane</keyword>
<dbReference type="Proteomes" id="UP000198414">
    <property type="component" value="Unassembled WGS sequence"/>
</dbReference>
<reference evidence="4 5" key="1">
    <citation type="submission" date="2015-11" db="EMBL/GenBank/DDBJ databases">
        <title>Draft genome sequences of new species of the genus Lactobacillus isolated from orchardgrass silage.</title>
        <authorList>
            <person name="Tohno M."/>
            <person name="Tanizawa Y."/>
            <person name="Arita M."/>
        </authorList>
    </citation>
    <scope>NUCLEOTIDE SEQUENCE [LARGE SCALE GENOMIC DNA]</scope>
    <source>
        <strain evidence="4 5">IWT25</strain>
    </source>
</reference>
<feature type="transmembrane region" description="Helical" evidence="2">
    <location>
        <begin position="51"/>
        <end position="71"/>
    </location>
</feature>
<dbReference type="GO" id="GO:0004175">
    <property type="term" value="F:endopeptidase activity"/>
    <property type="evidence" value="ECO:0007669"/>
    <property type="project" value="UniProtKB-ARBA"/>
</dbReference>
<protein>
    <submittedName>
        <fullName evidence="4">CAAX amino protease</fullName>
    </submittedName>
</protein>
<proteinExistence type="inferred from homology"/>
<accession>A0A1Z5IXI4</accession>
<dbReference type="PANTHER" id="PTHR36435:SF1">
    <property type="entry name" value="CAAX AMINO TERMINAL PROTEASE FAMILY PROTEIN"/>
    <property type="match status" value="1"/>
</dbReference>
<evidence type="ECO:0000256" key="1">
    <source>
        <dbReference type="ARBA" id="ARBA00009067"/>
    </source>
</evidence>
<evidence type="ECO:0000256" key="2">
    <source>
        <dbReference type="SAM" id="Phobius"/>
    </source>
</evidence>
<evidence type="ECO:0000313" key="5">
    <source>
        <dbReference type="Proteomes" id="UP000198414"/>
    </source>
</evidence>
<dbReference type="Pfam" id="PF02517">
    <property type="entry name" value="Rce1-like"/>
    <property type="match status" value="1"/>
</dbReference>
<feature type="transmembrane region" description="Helical" evidence="2">
    <location>
        <begin position="213"/>
        <end position="234"/>
    </location>
</feature>
<dbReference type="GO" id="GO:0080120">
    <property type="term" value="P:CAAX-box protein maturation"/>
    <property type="evidence" value="ECO:0007669"/>
    <property type="project" value="UniProtKB-ARBA"/>
</dbReference>
<feature type="domain" description="CAAX prenyl protease 2/Lysostaphin resistance protein A-like" evidence="3">
    <location>
        <begin position="135"/>
        <end position="225"/>
    </location>
</feature>
<keyword evidence="4" id="KW-0645">Protease</keyword>
<organism evidence="4 5">
    <name type="scientific">Secundilactobacillus pentosiphilus</name>
    <dbReference type="NCBI Taxonomy" id="1714682"/>
    <lineage>
        <taxon>Bacteria</taxon>
        <taxon>Bacillati</taxon>
        <taxon>Bacillota</taxon>
        <taxon>Bacilli</taxon>
        <taxon>Lactobacillales</taxon>
        <taxon>Lactobacillaceae</taxon>
        <taxon>Secundilactobacillus</taxon>
    </lineage>
</organism>
<dbReference type="InterPro" id="IPR052710">
    <property type="entry name" value="CAAX_protease"/>
</dbReference>
<dbReference type="RefSeq" id="WP_089121365.1">
    <property type="nucleotide sequence ID" value="NZ_BCMI01000015.1"/>
</dbReference>
<dbReference type="PANTHER" id="PTHR36435">
    <property type="entry name" value="SLR1288 PROTEIN"/>
    <property type="match status" value="1"/>
</dbReference>
<comment type="caution">
    <text evidence="4">The sequence shown here is derived from an EMBL/GenBank/DDBJ whole genome shotgun (WGS) entry which is preliminary data.</text>
</comment>
<gene>
    <name evidence="4" type="ORF">IWT25_01653</name>
</gene>
<name>A0A1Z5IXI4_9LACO</name>
<dbReference type="GO" id="GO:0006508">
    <property type="term" value="P:proteolysis"/>
    <property type="evidence" value="ECO:0007669"/>
    <property type="project" value="UniProtKB-KW"/>
</dbReference>
<keyword evidence="4" id="KW-0378">Hydrolase</keyword>
<feature type="transmembrane region" description="Helical" evidence="2">
    <location>
        <begin position="91"/>
        <end position="114"/>
    </location>
</feature>
<dbReference type="AlphaFoldDB" id="A0A1Z5IXI4"/>
<dbReference type="OrthoDB" id="8607342at2"/>